<dbReference type="Gramene" id="OMO71142">
    <property type="protein sequence ID" value="OMO71142"/>
    <property type="gene ID" value="CCACVL1_18413"/>
</dbReference>
<dbReference type="Proteomes" id="UP000188268">
    <property type="component" value="Unassembled WGS sequence"/>
</dbReference>
<accession>A0A1R3HLI8</accession>
<evidence type="ECO:0000313" key="2">
    <source>
        <dbReference type="Proteomes" id="UP000188268"/>
    </source>
</evidence>
<name>A0A1R3HLI8_COCAP</name>
<reference evidence="1 2" key="1">
    <citation type="submission" date="2013-09" db="EMBL/GenBank/DDBJ databases">
        <title>Corchorus capsularis genome sequencing.</title>
        <authorList>
            <person name="Alam M."/>
            <person name="Haque M.S."/>
            <person name="Islam M.S."/>
            <person name="Emdad E.M."/>
            <person name="Islam M.M."/>
            <person name="Ahmed B."/>
            <person name="Halim A."/>
            <person name="Hossen Q.M.M."/>
            <person name="Hossain M.Z."/>
            <person name="Ahmed R."/>
            <person name="Khan M.M."/>
            <person name="Islam R."/>
            <person name="Rashid M.M."/>
            <person name="Khan S.A."/>
            <person name="Rahman M.S."/>
            <person name="Alam M."/>
        </authorList>
    </citation>
    <scope>NUCLEOTIDE SEQUENCE [LARGE SCALE GENOMIC DNA]</scope>
    <source>
        <strain evidence="2">cv. CVL-1</strain>
        <tissue evidence="1">Whole seedling</tissue>
    </source>
</reference>
<comment type="caution">
    <text evidence="1">The sequence shown here is derived from an EMBL/GenBank/DDBJ whole genome shotgun (WGS) entry which is preliminary data.</text>
</comment>
<sequence length="22" mass="2400">MAYGWCSHCLAFCGMALEGAFM</sequence>
<keyword evidence="2" id="KW-1185">Reference proteome</keyword>
<dbReference type="AlphaFoldDB" id="A0A1R3HLI8"/>
<protein>
    <submittedName>
        <fullName evidence="1">Uncharacterized protein</fullName>
    </submittedName>
</protein>
<dbReference type="EMBL" id="AWWV01011699">
    <property type="protein sequence ID" value="OMO71142.1"/>
    <property type="molecule type" value="Genomic_DNA"/>
</dbReference>
<organism evidence="1 2">
    <name type="scientific">Corchorus capsularis</name>
    <name type="common">Jute</name>
    <dbReference type="NCBI Taxonomy" id="210143"/>
    <lineage>
        <taxon>Eukaryota</taxon>
        <taxon>Viridiplantae</taxon>
        <taxon>Streptophyta</taxon>
        <taxon>Embryophyta</taxon>
        <taxon>Tracheophyta</taxon>
        <taxon>Spermatophyta</taxon>
        <taxon>Magnoliopsida</taxon>
        <taxon>eudicotyledons</taxon>
        <taxon>Gunneridae</taxon>
        <taxon>Pentapetalae</taxon>
        <taxon>rosids</taxon>
        <taxon>malvids</taxon>
        <taxon>Malvales</taxon>
        <taxon>Malvaceae</taxon>
        <taxon>Grewioideae</taxon>
        <taxon>Apeibeae</taxon>
        <taxon>Corchorus</taxon>
    </lineage>
</organism>
<evidence type="ECO:0000313" key="1">
    <source>
        <dbReference type="EMBL" id="OMO71142.1"/>
    </source>
</evidence>
<gene>
    <name evidence="1" type="ORF">CCACVL1_18413</name>
</gene>
<proteinExistence type="predicted"/>